<accession>A0A0F2TB17</accession>
<sequence>MSDDALQAALRAAADPDYECDFCGRSPAAELDVLTEAFFNGIRTEYADAGDEYAYWEGELAAVRSWSGEDLVDEYSDVFRSDELHMAVRNAAFGDDVWVETDFIALRHDEALREGWERLCKQVMYKTRYVFWLGARQEDEHYLGAGEIPAAEILDALGGMIPKVGVLRELPAGSKLWRARTHEDREVSWGASDLGTAPPERAKQSNRMSPAGIPLFYGADSPDTAIRETSGHSDNGKPFVTFAEFETSHPCMVVDFTLLDPVPSIFDVEKQGVRRSLMFLHDFVKRLSADHDGREHLEYVPTQVVTEYLLRVFGQDQPVVGLVFRSAAKGAGDDSICTVLDVPHLRCVEQEPGWCDAGLSLGLVPGSMQTAERPASGLA</sequence>
<dbReference type="PATRIC" id="fig|359131.3.peg.5138"/>
<protein>
    <recommendedName>
        <fullName evidence="1">RES domain-containing protein</fullName>
    </recommendedName>
</protein>
<dbReference type="Pfam" id="PF08808">
    <property type="entry name" value="RES"/>
    <property type="match status" value="1"/>
</dbReference>
<comment type="caution">
    <text evidence="2">The sequence shown here is derived from an EMBL/GenBank/DDBJ whole genome shotgun (WGS) entry which is preliminary data.</text>
</comment>
<dbReference type="InterPro" id="IPR014914">
    <property type="entry name" value="RES_dom"/>
</dbReference>
<evidence type="ECO:0000313" key="2">
    <source>
        <dbReference type="EMBL" id="KJS60398.1"/>
    </source>
</evidence>
<proteinExistence type="predicted"/>
<dbReference type="SMART" id="SM00953">
    <property type="entry name" value="RES"/>
    <property type="match status" value="1"/>
</dbReference>
<dbReference type="InterPro" id="IPR041206">
    <property type="entry name" value="HEPN/RES_NTD1"/>
</dbReference>
<dbReference type="AlphaFoldDB" id="A0A0F2TB17"/>
<keyword evidence="3" id="KW-1185">Reference proteome</keyword>
<dbReference type="Pfam" id="PF18870">
    <property type="entry name" value="HEPN_RES_NTD1"/>
    <property type="match status" value="1"/>
</dbReference>
<name>A0A0F2TB17_STRR3</name>
<feature type="domain" description="RES" evidence="1">
    <location>
        <begin position="192"/>
        <end position="353"/>
    </location>
</feature>
<gene>
    <name evidence="2" type="ORF">VM95_21385</name>
</gene>
<evidence type="ECO:0000313" key="3">
    <source>
        <dbReference type="Proteomes" id="UP000033699"/>
    </source>
</evidence>
<dbReference type="EMBL" id="JZKH01000044">
    <property type="protein sequence ID" value="KJS60398.1"/>
    <property type="molecule type" value="Genomic_DNA"/>
</dbReference>
<evidence type="ECO:0000259" key="1">
    <source>
        <dbReference type="SMART" id="SM00953"/>
    </source>
</evidence>
<dbReference type="Proteomes" id="UP000033699">
    <property type="component" value="Unassembled WGS sequence"/>
</dbReference>
<organism evidence="2 3">
    <name type="scientific">Streptomyces rubellomurinus (strain ATCC 31215)</name>
    <dbReference type="NCBI Taxonomy" id="359131"/>
    <lineage>
        <taxon>Bacteria</taxon>
        <taxon>Bacillati</taxon>
        <taxon>Actinomycetota</taxon>
        <taxon>Actinomycetes</taxon>
        <taxon>Kitasatosporales</taxon>
        <taxon>Streptomycetaceae</taxon>
        <taxon>Streptomyces</taxon>
    </lineage>
</organism>
<reference evidence="2 3" key="1">
    <citation type="submission" date="2015-02" db="EMBL/GenBank/DDBJ databases">
        <authorList>
            <person name="Ju K.-S."/>
            <person name="Doroghazi J.R."/>
            <person name="Metcalf W."/>
        </authorList>
    </citation>
    <scope>NUCLEOTIDE SEQUENCE [LARGE SCALE GENOMIC DNA]</scope>
    <source>
        <strain evidence="2 3">ATCC 31215</strain>
    </source>
</reference>